<comment type="caution">
    <text evidence="14">The sequence shown here is derived from an EMBL/GenBank/DDBJ whole genome shotgun (WGS) entry which is preliminary data.</text>
</comment>
<evidence type="ECO:0000256" key="5">
    <source>
        <dbReference type="ARBA" id="ARBA00022692"/>
    </source>
</evidence>
<gene>
    <name evidence="14" type="ORF">O3G_MSEX010063</name>
</gene>
<keyword evidence="9" id="KW-0675">Receptor</keyword>
<accession>A0A921ZFI9</accession>
<comment type="subcellular location">
    <subcellularLocation>
        <location evidence="2">Cell membrane</location>
        <topology evidence="2">Multi-pass membrane protein</topology>
    </subcellularLocation>
    <subcellularLocation>
        <location evidence="1">Membrane</location>
        <location evidence="1">Caveola</location>
        <topology evidence="1">Multi-pass membrane protein</topology>
    </subcellularLocation>
</comment>
<keyword evidence="6 13" id="KW-1133">Transmembrane helix</keyword>
<evidence type="ECO:0000256" key="10">
    <source>
        <dbReference type="ARBA" id="ARBA00023180"/>
    </source>
</evidence>
<evidence type="ECO:0000256" key="4">
    <source>
        <dbReference type="ARBA" id="ARBA00022475"/>
    </source>
</evidence>
<dbReference type="PRINTS" id="PR01609">
    <property type="entry name" value="CD36FAMILY"/>
</dbReference>
<keyword evidence="8" id="KW-1015">Disulfide bond</keyword>
<keyword evidence="10" id="KW-0325">Glycoprotein</keyword>
<dbReference type="EMBL" id="JH668531">
    <property type="protein sequence ID" value="KAG6457002.1"/>
    <property type="molecule type" value="Genomic_DNA"/>
</dbReference>
<evidence type="ECO:0000256" key="2">
    <source>
        <dbReference type="ARBA" id="ARBA00004651"/>
    </source>
</evidence>
<evidence type="ECO:0000256" key="1">
    <source>
        <dbReference type="ARBA" id="ARBA00004189"/>
    </source>
</evidence>
<reference evidence="14" key="2">
    <citation type="submission" date="2020-12" db="EMBL/GenBank/DDBJ databases">
        <authorList>
            <person name="Kanost M."/>
        </authorList>
    </citation>
    <scope>NUCLEOTIDE SEQUENCE</scope>
</reference>
<comment type="similarity">
    <text evidence="3">Belongs to the CD36 family.</text>
</comment>
<organism evidence="14 15">
    <name type="scientific">Manduca sexta</name>
    <name type="common">Tobacco hawkmoth</name>
    <name type="synonym">Tobacco hornworm</name>
    <dbReference type="NCBI Taxonomy" id="7130"/>
    <lineage>
        <taxon>Eukaryota</taxon>
        <taxon>Metazoa</taxon>
        <taxon>Ecdysozoa</taxon>
        <taxon>Arthropoda</taxon>
        <taxon>Hexapoda</taxon>
        <taxon>Insecta</taxon>
        <taxon>Pterygota</taxon>
        <taxon>Neoptera</taxon>
        <taxon>Endopterygota</taxon>
        <taxon>Lepidoptera</taxon>
        <taxon>Glossata</taxon>
        <taxon>Ditrysia</taxon>
        <taxon>Bombycoidea</taxon>
        <taxon>Sphingidae</taxon>
        <taxon>Sphinginae</taxon>
        <taxon>Sphingini</taxon>
        <taxon>Manduca</taxon>
    </lineage>
</organism>
<keyword evidence="15" id="KW-1185">Reference proteome</keyword>
<dbReference type="EMBL" id="JH668531">
    <property type="protein sequence ID" value="KAG6457003.1"/>
    <property type="molecule type" value="Genomic_DNA"/>
</dbReference>
<feature type="transmembrane region" description="Helical" evidence="13">
    <location>
        <begin position="30"/>
        <end position="52"/>
    </location>
</feature>
<dbReference type="GO" id="GO:0005044">
    <property type="term" value="F:scavenger receptor activity"/>
    <property type="evidence" value="ECO:0007669"/>
    <property type="project" value="TreeGrafter"/>
</dbReference>
<feature type="transmembrane region" description="Helical" evidence="13">
    <location>
        <begin position="456"/>
        <end position="479"/>
    </location>
</feature>
<keyword evidence="5 13" id="KW-0812">Transmembrane</keyword>
<evidence type="ECO:0000256" key="7">
    <source>
        <dbReference type="ARBA" id="ARBA00023136"/>
    </source>
</evidence>
<dbReference type="Pfam" id="PF01130">
    <property type="entry name" value="CD36"/>
    <property type="match status" value="1"/>
</dbReference>
<keyword evidence="7 13" id="KW-0472">Membrane</keyword>
<dbReference type="GO" id="GO:0005901">
    <property type="term" value="C:caveola"/>
    <property type="evidence" value="ECO:0007669"/>
    <property type="project" value="UniProtKB-SubCell"/>
</dbReference>
<keyword evidence="4" id="KW-1003">Cell membrane</keyword>
<dbReference type="OrthoDB" id="18585at2759"/>
<sequence length="509" mass="58309">MGKKLPAMVVRNKAVPHTFANRNKILASSLLGIICLIIPVLMIFIDPIFIIAKYKLRFTKGSIIYEMMMKEMEAARLEFHVFNVTNAERFLSGKDPKLRVQEVGPFVYQEYRMNDDLELDLEAGVVRFIPRFRAEFVEEESVGRPEETIVHTPYTSYFTTSTFFSSYPLMIQSVYSMWIKQLRPTPITTMDVHKVLWGDKDKIVDFIRTVIPGLVYYETIGALDRLYDSTADYKIEMDITNKKKFQVKSVMKKLRKKLVNTTELVDVKLEFNDTYEGAAFPAEMTPEMPVNIYRTGLCRTLGWEYVGRRRMELGPDAFLYHLTNKTFENTRLCDSKGLCPQGVFDLSSCFYGLPIALTKSHLLDVDPEFQKRVEGLNPDREKHDSYILIEPRIGLTVETSLSIQLNLLLGDLRYMSDLAKFSDMLLPQVSLKLTLPELPAATKNSLTLLYVTGPQILLGLEIASALLSLALLVYSLALLRRDWSRRRDPARNFDDRLKGKASAELPLIS</sequence>
<evidence type="ECO:0000256" key="9">
    <source>
        <dbReference type="ARBA" id="ARBA00023170"/>
    </source>
</evidence>
<dbReference type="AlphaFoldDB" id="A0A921ZFI9"/>
<proteinExistence type="inferred from homology"/>
<reference evidence="14" key="1">
    <citation type="journal article" date="2016" name="Insect Biochem. Mol. Biol.">
        <title>Multifaceted biological insights from a draft genome sequence of the tobacco hornworm moth, Manduca sexta.</title>
        <authorList>
            <person name="Kanost M.R."/>
            <person name="Arrese E.L."/>
            <person name="Cao X."/>
            <person name="Chen Y.R."/>
            <person name="Chellapilla S."/>
            <person name="Goldsmith M.R."/>
            <person name="Grosse-Wilde E."/>
            <person name="Heckel D.G."/>
            <person name="Herndon N."/>
            <person name="Jiang H."/>
            <person name="Papanicolaou A."/>
            <person name="Qu J."/>
            <person name="Soulages J.L."/>
            <person name="Vogel H."/>
            <person name="Walters J."/>
            <person name="Waterhouse R.M."/>
            <person name="Ahn S.J."/>
            <person name="Almeida F.C."/>
            <person name="An C."/>
            <person name="Aqrawi P."/>
            <person name="Bretschneider A."/>
            <person name="Bryant W.B."/>
            <person name="Bucks S."/>
            <person name="Chao H."/>
            <person name="Chevignon G."/>
            <person name="Christen J.M."/>
            <person name="Clarke D.F."/>
            <person name="Dittmer N.T."/>
            <person name="Ferguson L.C.F."/>
            <person name="Garavelou S."/>
            <person name="Gordon K.H.J."/>
            <person name="Gunaratna R.T."/>
            <person name="Han Y."/>
            <person name="Hauser F."/>
            <person name="He Y."/>
            <person name="Heidel-Fischer H."/>
            <person name="Hirsh A."/>
            <person name="Hu Y."/>
            <person name="Jiang H."/>
            <person name="Kalra D."/>
            <person name="Klinner C."/>
            <person name="Konig C."/>
            <person name="Kovar C."/>
            <person name="Kroll A.R."/>
            <person name="Kuwar S.S."/>
            <person name="Lee S.L."/>
            <person name="Lehman R."/>
            <person name="Li K."/>
            <person name="Li Z."/>
            <person name="Liang H."/>
            <person name="Lovelace S."/>
            <person name="Lu Z."/>
            <person name="Mansfield J.H."/>
            <person name="McCulloch K.J."/>
            <person name="Mathew T."/>
            <person name="Morton B."/>
            <person name="Muzny D.M."/>
            <person name="Neunemann D."/>
            <person name="Ongeri F."/>
            <person name="Pauchet Y."/>
            <person name="Pu L.L."/>
            <person name="Pyrousis I."/>
            <person name="Rao X.J."/>
            <person name="Redding A."/>
            <person name="Roesel C."/>
            <person name="Sanchez-Gracia A."/>
            <person name="Schaack S."/>
            <person name="Shukla A."/>
            <person name="Tetreau G."/>
            <person name="Wang Y."/>
            <person name="Xiong G.H."/>
            <person name="Traut W."/>
            <person name="Walsh T.K."/>
            <person name="Worley K.C."/>
            <person name="Wu D."/>
            <person name="Wu W."/>
            <person name="Wu Y.Q."/>
            <person name="Zhang X."/>
            <person name="Zou Z."/>
            <person name="Zucker H."/>
            <person name="Briscoe A.D."/>
            <person name="Burmester T."/>
            <person name="Clem R.J."/>
            <person name="Feyereisen R."/>
            <person name="Grimmelikhuijzen C.J.P."/>
            <person name="Hamodrakas S.J."/>
            <person name="Hansson B.S."/>
            <person name="Huguet E."/>
            <person name="Jermiin L.S."/>
            <person name="Lan Q."/>
            <person name="Lehman H.K."/>
            <person name="Lorenzen M."/>
            <person name="Merzendorfer H."/>
            <person name="Michalopoulos I."/>
            <person name="Morton D.B."/>
            <person name="Muthukrishnan S."/>
            <person name="Oakeshott J.G."/>
            <person name="Palmer W."/>
            <person name="Park Y."/>
            <person name="Passarelli A.L."/>
            <person name="Rozas J."/>
            <person name="Schwartz L.M."/>
            <person name="Smith W."/>
            <person name="Southgate A."/>
            <person name="Vilcinskas A."/>
            <person name="Vogt R."/>
            <person name="Wang P."/>
            <person name="Werren J."/>
            <person name="Yu X.Q."/>
            <person name="Zhou J.J."/>
            <person name="Brown S.J."/>
            <person name="Scherer S.E."/>
            <person name="Richards S."/>
            <person name="Blissard G.W."/>
        </authorList>
    </citation>
    <scope>NUCLEOTIDE SEQUENCE</scope>
</reference>
<dbReference type="Proteomes" id="UP000791440">
    <property type="component" value="Unassembled WGS sequence"/>
</dbReference>
<dbReference type="PANTHER" id="PTHR11923">
    <property type="entry name" value="SCAVENGER RECEPTOR CLASS B TYPE-1 SR-B1"/>
    <property type="match status" value="1"/>
</dbReference>
<evidence type="ECO:0000256" key="13">
    <source>
        <dbReference type="SAM" id="Phobius"/>
    </source>
</evidence>
<dbReference type="InterPro" id="IPR002159">
    <property type="entry name" value="CD36_fam"/>
</dbReference>
<evidence type="ECO:0000313" key="14">
    <source>
        <dbReference type="EMBL" id="KAG6457002.1"/>
    </source>
</evidence>
<name>A0A921ZFI9_MANSE</name>
<evidence type="ECO:0000256" key="11">
    <source>
        <dbReference type="ARBA" id="ARBA00040821"/>
    </source>
</evidence>
<dbReference type="GO" id="GO:0005737">
    <property type="term" value="C:cytoplasm"/>
    <property type="evidence" value="ECO:0007669"/>
    <property type="project" value="TreeGrafter"/>
</dbReference>
<evidence type="ECO:0000256" key="6">
    <source>
        <dbReference type="ARBA" id="ARBA00022989"/>
    </source>
</evidence>
<evidence type="ECO:0000313" key="15">
    <source>
        <dbReference type="Proteomes" id="UP000791440"/>
    </source>
</evidence>
<evidence type="ECO:0000256" key="12">
    <source>
        <dbReference type="ARBA" id="ARBA00042244"/>
    </source>
</evidence>
<dbReference type="EMBL" id="JH668531">
    <property type="protein sequence ID" value="KAG6457004.1"/>
    <property type="molecule type" value="Genomic_DNA"/>
</dbReference>
<evidence type="ECO:0000256" key="3">
    <source>
        <dbReference type="ARBA" id="ARBA00010532"/>
    </source>
</evidence>
<evidence type="ECO:0000256" key="8">
    <source>
        <dbReference type="ARBA" id="ARBA00023157"/>
    </source>
</evidence>
<dbReference type="PANTHER" id="PTHR11923:SF110">
    <property type="entry name" value="SCAVENGER RECEPTOR CLASS B MEMBER 1"/>
    <property type="match status" value="1"/>
</dbReference>
<protein>
    <recommendedName>
        <fullName evidence="11">Scavenger receptor class B member 1</fullName>
    </recommendedName>
    <alternativeName>
        <fullName evidence="12">SR-BI</fullName>
    </alternativeName>
</protein>